<evidence type="ECO:0000313" key="7">
    <source>
        <dbReference type="EnsemblMetazoa" id="GPAI015434-PA"/>
    </source>
</evidence>
<keyword evidence="2" id="KW-0677">Repeat</keyword>
<dbReference type="Pfam" id="PF24973">
    <property type="entry name" value="EGF_LMN_ATRN"/>
    <property type="match status" value="1"/>
</dbReference>
<evidence type="ECO:0000256" key="3">
    <source>
        <dbReference type="ARBA" id="ARBA00023157"/>
    </source>
</evidence>
<dbReference type="AlphaFoldDB" id="A0A1A9ZI94"/>
<dbReference type="GO" id="GO:0016358">
    <property type="term" value="P:dendrite development"/>
    <property type="evidence" value="ECO:0007669"/>
    <property type="project" value="TreeGrafter"/>
</dbReference>
<evidence type="ECO:0000313" key="8">
    <source>
        <dbReference type="Proteomes" id="UP000092445"/>
    </source>
</evidence>
<dbReference type="VEuPathDB" id="VectorBase:GPAI015434"/>
<dbReference type="CDD" id="cd00055">
    <property type="entry name" value="EGF_Lam"/>
    <property type="match status" value="1"/>
</dbReference>
<keyword evidence="8" id="KW-1185">Reference proteome</keyword>
<dbReference type="InterPro" id="IPR056863">
    <property type="entry name" value="LMN_ATRN_NET-like_EGF"/>
</dbReference>
<dbReference type="GO" id="GO:0009887">
    <property type="term" value="P:animal organ morphogenesis"/>
    <property type="evidence" value="ECO:0007669"/>
    <property type="project" value="TreeGrafter"/>
</dbReference>
<dbReference type="Proteomes" id="UP000092445">
    <property type="component" value="Unassembled WGS sequence"/>
</dbReference>
<dbReference type="SMART" id="SM00136">
    <property type="entry name" value="LamNT"/>
    <property type="match status" value="1"/>
</dbReference>
<reference evidence="7" key="2">
    <citation type="submission" date="2020-05" db="UniProtKB">
        <authorList>
            <consortium name="EnsemblMetazoa"/>
        </authorList>
    </citation>
    <scope>IDENTIFICATION</scope>
    <source>
        <strain evidence="7">IAEA</strain>
    </source>
</reference>
<dbReference type="GO" id="GO:0005604">
    <property type="term" value="C:basement membrane"/>
    <property type="evidence" value="ECO:0007669"/>
    <property type="project" value="TreeGrafter"/>
</dbReference>
<dbReference type="PROSITE" id="PS51117">
    <property type="entry name" value="LAMININ_NTER"/>
    <property type="match status" value="1"/>
</dbReference>
<dbReference type="GO" id="GO:0008045">
    <property type="term" value="P:motor neuron axon guidance"/>
    <property type="evidence" value="ECO:0007669"/>
    <property type="project" value="TreeGrafter"/>
</dbReference>
<evidence type="ECO:0000259" key="6">
    <source>
        <dbReference type="PROSITE" id="PS51117"/>
    </source>
</evidence>
<dbReference type="STRING" id="7398.A0A1A9ZI94"/>
<keyword evidence="4" id="KW-0325">Glycoprotein</keyword>
<dbReference type="Pfam" id="PF00055">
    <property type="entry name" value="Laminin_N"/>
    <property type="match status" value="1"/>
</dbReference>
<dbReference type="InterPro" id="IPR002049">
    <property type="entry name" value="LE_dom"/>
</dbReference>
<dbReference type="Gene3D" id="2.60.120.260">
    <property type="entry name" value="Galactose-binding domain-like"/>
    <property type="match status" value="1"/>
</dbReference>
<name>A0A1A9ZI94_GLOPL</name>
<proteinExistence type="predicted"/>
<keyword evidence="1" id="KW-0732">Signal</keyword>
<dbReference type="SUPFAM" id="SSF57196">
    <property type="entry name" value="EGF/Laminin"/>
    <property type="match status" value="1"/>
</dbReference>
<protein>
    <recommendedName>
        <fullName evidence="6">Laminin N-terminal domain-containing protein</fullName>
    </recommendedName>
</protein>
<dbReference type="PANTHER" id="PTHR10574:SF365">
    <property type="entry name" value="NETRIN-A-RELATED"/>
    <property type="match status" value="1"/>
</dbReference>
<dbReference type="PANTHER" id="PTHR10574">
    <property type="entry name" value="NETRIN/LAMININ-RELATED"/>
    <property type="match status" value="1"/>
</dbReference>
<feature type="domain" description="Laminin N-terminal" evidence="6">
    <location>
        <begin position="16"/>
        <end position="308"/>
    </location>
</feature>
<dbReference type="EnsemblMetazoa" id="GPAI015434-RA">
    <property type="protein sequence ID" value="GPAI015434-PA"/>
    <property type="gene ID" value="GPAI015434"/>
</dbReference>
<accession>A0A1A9ZI94</accession>
<evidence type="ECO:0000256" key="4">
    <source>
        <dbReference type="ARBA" id="ARBA00023180"/>
    </source>
</evidence>
<dbReference type="InterPro" id="IPR050440">
    <property type="entry name" value="Laminin/Netrin_ECM"/>
</dbReference>
<dbReference type="InterPro" id="IPR008211">
    <property type="entry name" value="Laminin_N"/>
</dbReference>
<dbReference type="SMART" id="SM00180">
    <property type="entry name" value="EGF_Lam"/>
    <property type="match status" value="1"/>
</dbReference>
<reference evidence="8" key="1">
    <citation type="submission" date="2014-03" db="EMBL/GenBank/DDBJ databases">
        <authorList>
            <person name="Aksoy S."/>
            <person name="Warren W."/>
            <person name="Wilson R.K."/>
        </authorList>
    </citation>
    <scope>NUCLEOTIDE SEQUENCE [LARGE SCALE GENOMIC DNA]</scope>
    <source>
        <strain evidence="8">IAEA</strain>
    </source>
</reference>
<evidence type="ECO:0000256" key="5">
    <source>
        <dbReference type="ARBA" id="ARBA00023292"/>
    </source>
</evidence>
<evidence type="ECO:0000256" key="2">
    <source>
        <dbReference type="ARBA" id="ARBA00022737"/>
    </source>
</evidence>
<keyword evidence="5" id="KW-0424">Laminin EGF-like domain</keyword>
<keyword evidence="3" id="KW-1015">Disulfide bond</keyword>
<organism evidence="7 8">
    <name type="scientific">Glossina pallidipes</name>
    <name type="common">Tsetse fly</name>
    <dbReference type="NCBI Taxonomy" id="7398"/>
    <lineage>
        <taxon>Eukaryota</taxon>
        <taxon>Metazoa</taxon>
        <taxon>Ecdysozoa</taxon>
        <taxon>Arthropoda</taxon>
        <taxon>Hexapoda</taxon>
        <taxon>Insecta</taxon>
        <taxon>Pterygota</taxon>
        <taxon>Neoptera</taxon>
        <taxon>Endopterygota</taxon>
        <taxon>Diptera</taxon>
        <taxon>Brachycera</taxon>
        <taxon>Muscomorpha</taxon>
        <taxon>Hippoboscoidea</taxon>
        <taxon>Glossinidae</taxon>
        <taxon>Glossina</taxon>
    </lineage>
</organism>
<sequence>MFAAQSPPDPCYDEIKARQCTPDFINAAYGVPIVASSTCGLDKSQRYCDQTSSDSLSGNVGQELTTCGICDDRNSQRRFPATALTDLNNPNNVTCWRSEPIAPVNNPSASPDNVTLTLSLGKKYELTYIILQFCPKAPKPDSIAIYKSSDYGKTWQPFQFYSSQCRRVYGRPNRATLNKHNEQEARCTDSHRMGNGPDFRIAFSTLDGRPSARDLDNSPVLQDWVTATDIRVIFHRLQMPESNALLTLDTNSEKFADLNKGKYTEAVSKTLFITPFEQTNTIIGGSTSALVVSSGQTYAVSDFSVGGRCKCNGHASKCITDHHGMLVCECKHNTAGRDCERCKPFHFDRPWGRATARDANECKTYKQLPIDDISLLPDCEPQRGMSGCIKKRGSIMHNVTSSLNEFLVNEIRRAYDFVQSFNAPISLNNIRLDLEVQSFYLHLKERVWQQGVELLSNIPSFRKLTGKEILELEVFVNYDSNPLKGVSEALSLGPESPISPFVFGNSPPNVTVRKGNGKRNVSILYQRLTISLKERPPFELAALTVKCPANLIKKNTEHKRSILIVSVYHSYLQPTLLIVHSKKEQKQINNTKGYTYESKYKGILKANTFEPYFLGLLSISSDSPEQDSSIFRSSMLKELYLTPLNEISMIYKLNYLILISPTFPEIIDSDIFNLLYDCRHASITPVKRAQSRPLID</sequence>
<dbReference type="GO" id="GO:0009888">
    <property type="term" value="P:tissue development"/>
    <property type="evidence" value="ECO:0007669"/>
    <property type="project" value="TreeGrafter"/>
</dbReference>
<evidence type="ECO:0000256" key="1">
    <source>
        <dbReference type="ARBA" id="ARBA00022729"/>
    </source>
</evidence>